<organism evidence="1 2">
    <name type="scientific">Enterobacter cloacae subsp. cloacae (strain ATCC 13047 / DSM 30054 / NBRC 13535 / NCTC 10005 / WDCM 00083 / NCDC 279-56)</name>
    <dbReference type="NCBI Taxonomy" id="716541"/>
    <lineage>
        <taxon>Bacteria</taxon>
        <taxon>Pseudomonadati</taxon>
        <taxon>Pseudomonadota</taxon>
        <taxon>Gammaproteobacteria</taxon>
        <taxon>Enterobacterales</taxon>
        <taxon>Enterobacteriaceae</taxon>
        <taxon>Enterobacter</taxon>
        <taxon>Enterobacter cloacae complex</taxon>
    </lineage>
</organism>
<dbReference type="PATRIC" id="fig|716541.4.peg.1888"/>
<dbReference type="HOGENOM" id="CLU_2553126_0_0_6"/>
<dbReference type="OrthoDB" id="6637732at2"/>
<sequence length="82" mass="8876">MSELVMKMFGLSGFVRGGQAMAERLNKSGVKNIKVVGRGAIIVDTASDPEKLHRLRKAARKYVEQDAEAVAAAKINSKDSDD</sequence>
<dbReference type="AlphaFoldDB" id="A0A0H3CKZ1"/>
<dbReference type="KEGG" id="enc:ECL_01675"/>
<evidence type="ECO:0000313" key="1">
    <source>
        <dbReference type="EMBL" id="ADF61233.1"/>
    </source>
</evidence>
<gene>
    <name evidence="1" type="ordered locus">ECL_01675</name>
</gene>
<evidence type="ECO:0000313" key="2">
    <source>
        <dbReference type="Proteomes" id="UP000002363"/>
    </source>
</evidence>
<keyword evidence="2" id="KW-1185">Reference proteome</keyword>
<proteinExistence type="predicted"/>
<reference evidence="1 2" key="1">
    <citation type="journal article" date="2010" name="J. Bacteriol.">
        <title>Complete genome sequence of Enterobacter cloacae subsp. cloacae type strain ATCC 13047.</title>
        <authorList>
            <person name="Ren Y."/>
            <person name="Ren Y."/>
            <person name="Zhou Z."/>
            <person name="Guo X."/>
            <person name="Li Y."/>
            <person name="Feng L."/>
            <person name="Wang L."/>
        </authorList>
    </citation>
    <scope>NUCLEOTIDE SEQUENCE [LARGE SCALE GENOMIC DNA]</scope>
    <source>
        <strain evidence="2">ATCC 13047 / DSM 30054 / NBRC 13535 / NCTC 10005 / WDCM 00083 / NCDC 279-56</strain>
    </source>
</reference>
<dbReference type="EMBL" id="CP001918">
    <property type="protein sequence ID" value="ADF61233.1"/>
    <property type="molecule type" value="Genomic_DNA"/>
</dbReference>
<accession>A0A0H3CKZ1</accession>
<name>A0A0H3CKZ1_ENTCC</name>
<dbReference type="Proteomes" id="UP000002363">
    <property type="component" value="Chromosome"/>
</dbReference>
<dbReference type="EnsemblBacteria" id="ADF61233">
    <property type="protein sequence ID" value="ADF61233"/>
    <property type="gene ID" value="ECL_01675"/>
</dbReference>
<dbReference type="RefSeq" id="WP_013096308.1">
    <property type="nucleotide sequence ID" value="NC_014121.1"/>
</dbReference>
<protein>
    <submittedName>
        <fullName evidence="1">Uncharacterized protein</fullName>
    </submittedName>
</protein>